<dbReference type="Proteomes" id="UP000078284">
    <property type="component" value="Chromosome 5"/>
</dbReference>
<comment type="caution">
    <text evidence="7">The sequence shown here is derived from an EMBL/GenBank/DDBJ whole genome shotgun (WGS) entry which is preliminary data.</text>
</comment>
<dbReference type="PANTHER" id="PTHR47957:SF3">
    <property type="entry name" value="ATP-DEPENDENT HELICASE HRQ1"/>
    <property type="match status" value="1"/>
</dbReference>
<name>A0A178U9T1_ARATH</name>
<evidence type="ECO:0000313" key="7">
    <source>
        <dbReference type="EMBL" id="OAO89892.1"/>
    </source>
</evidence>
<feature type="region of interest" description="Disordered" evidence="3">
    <location>
        <begin position="637"/>
        <end position="669"/>
    </location>
</feature>
<feature type="domain" description="Helicase C-terminal" evidence="6">
    <location>
        <begin position="675"/>
        <end position="838"/>
    </location>
</feature>
<dbReference type="PROSITE" id="PS51194">
    <property type="entry name" value="HELICASE_CTER"/>
    <property type="match status" value="1"/>
</dbReference>
<dbReference type="InterPro" id="IPR014001">
    <property type="entry name" value="Helicase_ATP-bd"/>
</dbReference>
<dbReference type="Pfam" id="PF09369">
    <property type="entry name" value="MZB"/>
    <property type="match status" value="1"/>
</dbReference>
<keyword evidence="1" id="KW-0547">Nucleotide-binding</keyword>
<dbReference type="InterPro" id="IPR027417">
    <property type="entry name" value="P-loop_NTPase"/>
</dbReference>
<dbReference type="FunFam" id="3.40.50.300:FF:001137">
    <property type="entry name" value="DEAD/DEAH box helicase"/>
    <property type="match status" value="1"/>
</dbReference>
<dbReference type="InterPro" id="IPR001650">
    <property type="entry name" value="Helicase_C-like"/>
</dbReference>
<dbReference type="Pfam" id="PF00270">
    <property type="entry name" value="DEAD"/>
    <property type="match status" value="1"/>
</dbReference>
<accession>A0A178U9T1</accession>
<dbReference type="SMART" id="SM00490">
    <property type="entry name" value="HELICc"/>
    <property type="match status" value="1"/>
</dbReference>
<dbReference type="EMBL" id="LUHQ01000005">
    <property type="protein sequence ID" value="OAO89892.1"/>
    <property type="molecule type" value="Genomic_DNA"/>
</dbReference>
<evidence type="ECO:0000256" key="1">
    <source>
        <dbReference type="ARBA" id="ARBA00022741"/>
    </source>
</evidence>
<dbReference type="Gene3D" id="3.10.20.90">
    <property type="entry name" value="Phosphatidylinositol 3-kinase Catalytic Subunit, Chain A, domain 1"/>
    <property type="match status" value="1"/>
</dbReference>
<dbReference type="PANTHER" id="PTHR47957">
    <property type="entry name" value="ATP-DEPENDENT HELICASE HRQ1"/>
    <property type="match status" value="1"/>
</dbReference>
<dbReference type="CDD" id="cd17923">
    <property type="entry name" value="DEXHc_Hrq1-like"/>
    <property type="match status" value="1"/>
</dbReference>
<dbReference type="GO" id="GO:0005524">
    <property type="term" value="F:ATP binding"/>
    <property type="evidence" value="ECO:0007669"/>
    <property type="project" value="UniProtKB-KW"/>
</dbReference>
<dbReference type="SMART" id="SM00487">
    <property type="entry name" value="DEXDc"/>
    <property type="match status" value="1"/>
</dbReference>
<evidence type="ECO:0000259" key="5">
    <source>
        <dbReference type="PROSITE" id="PS51192"/>
    </source>
</evidence>
<dbReference type="PROSITE" id="PS50053">
    <property type="entry name" value="UBIQUITIN_2"/>
    <property type="match status" value="1"/>
</dbReference>
<evidence type="ECO:0000256" key="2">
    <source>
        <dbReference type="ARBA" id="ARBA00022840"/>
    </source>
</evidence>
<dbReference type="Gene3D" id="3.40.50.300">
    <property type="entry name" value="P-loop containing nucleotide triphosphate hydrolases"/>
    <property type="match status" value="2"/>
</dbReference>
<dbReference type="Pfam" id="PF00271">
    <property type="entry name" value="Helicase_C"/>
    <property type="match status" value="1"/>
</dbReference>
<protein>
    <submittedName>
        <fullName evidence="7">Uncharacterized protein</fullName>
    </submittedName>
</protein>
<dbReference type="Pfam" id="PF22982">
    <property type="entry name" value="WHD_HRQ1"/>
    <property type="match status" value="1"/>
</dbReference>
<dbReference type="CDD" id="cd18797">
    <property type="entry name" value="SF2_C_Hrq"/>
    <property type="match status" value="1"/>
</dbReference>
<evidence type="ECO:0000256" key="3">
    <source>
        <dbReference type="SAM" id="MobiDB-lite"/>
    </source>
</evidence>
<gene>
    <name evidence="7" type="ordered locus">AXX17_At5g07880</name>
</gene>
<organism evidence="7 8">
    <name type="scientific">Arabidopsis thaliana</name>
    <name type="common">Mouse-ear cress</name>
    <dbReference type="NCBI Taxonomy" id="3702"/>
    <lineage>
        <taxon>Eukaryota</taxon>
        <taxon>Viridiplantae</taxon>
        <taxon>Streptophyta</taxon>
        <taxon>Embryophyta</taxon>
        <taxon>Tracheophyta</taxon>
        <taxon>Spermatophyta</taxon>
        <taxon>Magnoliopsida</taxon>
        <taxon>eudicotyledons</taxon>
        <taxon>Gunneridae</taxon>
        <taxon>Pentapetalae</taxon>
        <taxon>rosids</taxon>
        <taxon>malvids</taxon>
        <taxon>Brassicales</taxon>
        <taxon>Brassicaceae</taxon>
        <taxon>Camelineae</taxon>
        <taxon>Arabidopsis</taxon>
    </lineage>
</organism>
<feature type="region of interest" description="Disordered" evidence="3">
    <location>
        <begin position="92"/>
        <end position="124"/>
    </location>
</feature>
<feature type="domain" description="Ubiquitin-like" evidence="4">
    <location>
        <begin position="13"/>
        <end position="83"/>
    </location>
</feature>
<feature type="compositionally biased region" description="Basic and acidic residues" evidence="3">
    <location>
        <begin position="111"/>
        <end position="124"/>
    </location>
</feature>
<sequence length="1175" mass="130463">MENERRSGGGDSVPISVRSINGESTTVQVSSDGTIRDLKKALKSCFPPASSSSNFHLYIKGEKLKLDTRVAAITINDGDILGLFPFKKKELRQTPKPDLSKPSSLSSRTSTMKDENAKRAEDHCVGEKRKRDEEACPYEFFNDDLESECKDAFKGQNTEKLAEVLKSRNCLTSPGSTKCLMSWDSSSSLCSCPDWVKLSMETFAFLNSFSYVLQSHGEKLYLTRLKESLSRLAMSGVRVRIQDVKNLSVICPKVVKVITDDYEAVNYENAIVIADYLEMDEKSGRKKIPLAKLFSAMKKREASFKSDFWESIRSLLNKNTGESGIAISLEGLLKFASEGRADGGNEARQAGKGTCPTSGSRKFQTLCHATNSLLPSEMVEHLRNGIGSKGQVVHVEVIKARKSAYVEMSDKLSETTKSALKRIGLNTLYSHQAEAISAALAGKNVAVATMTSSGKSLCYNVPVFEELCKDTNSCALYLFPTKALAQDQLRALSDLIKGFEASINMGVYDGDTPYKDRTRLRSNARLLITNPDMLHISILRRHKEQFSRILSNLRYIVIDEAHIYKGPFGCHMALILRRLRRLCSHVYGVNPSFIFCTATSANPREHCMELANLSELELVTIDGSPSSEKLFVLWNPSAPPTSKSEKSSKVVSSSEAAADKPSGAAADTLSGPASEVSHLFAEMVQHGLRCIAFCPSRKLCELVLCLTREILAETAPHLVEAITSYRGGYIAEDRRKIESDLFGGKLCGIAATNALELGIDVGHIDVTLHLGFPGSIASLWQQAGRSGRRQKPSLAVYVAFLGPLDQYYMSFPDKLFGSPIECCHIDSQNKHVLMQHLACAALEHPLSLQYDQQHFGSGLSDPLAELRNKGFLSFDPSRDSSSRIWNYIGREKNPARIVSIRAIETVRYRVMEKKSKDVLDEIEESKAFFHVYEGAIYMNQGRNYLVTSLDIKEKVALCELVNVDYYTRTRDYTDIKVTGGDTAYPVKAPKKPTPQTHACRVTTKWFGFLRIRRRNNEVIDDVELSLPSYTYQSQAVWIQVPMSVKLAVETANLPFRAGLHAACHALVNVVPTRVTCNYSDIAPECPNPQEQRYFPARILVYDRHPGGTGISAKICPLFFELLKDARDLLRSCEKCPPETGCPKCAQTFGCRGYNELLHKKAAIMIMQGVLDAKED</sequence>
<feature type="domain" description="Helicase ATP-binding" evidence="5">
    <location>
        <begin position="436"/>
        <end position="618"/>
    </location>
</feature>
<dbReference type="SUPFAM" id="SSF52540">
    <property type="entry name" value="P-loop containing nucleoside triphosphate hydrolases"/>
    <property type="match status" value="1"/>
</dbReference>
<dbReference type="InterPro" id="IPR029071">
    <property type="entry name" value="Ubiquitin-like_domsf"/>
</dbReference>
<dbReference type="SUPFAM" id="SSF54236">
    <property type="entry name" value="Ubiquitin-like"/>
    <property type="match status" value="1"/>
</dbReference>
<dbReference type="GO" id="GO:0003676">
    <property type="term" value="F:nucleic acid binding"/>
    <property type="evidence" value="ECO:0007669"/>
    <property type="project" value="InterPro"/>
</dbReference>
<reference evidence="8" key="1">
    <citation type="journal article" date="2016" name="Proc. Natl. Acad. Sci. U.S.A.">
        <title>Chromosome-level assembly of Arabidopsis thaliana Ler reveals the extent of translocation and inversion polymorphisms.</title>
        <authorList>
            <person name="Zapata L."/>
            <person name="Ding J."/>
            <person name="Willing E.M."/>
            <person name="Hartwig B."/>
            <person name="Bezdan D."/>
            <person name="Jiao W.B."/>
            <person name="Patel V."/>
            <person name="Velikkakam James G."/>
            <person name="Koornneef M."/>
            <person name="Ossowski S."/>
            <person name="Schneeberger K."/>
        </authorList>
    </citation>
    <scope>NUCLEOTIDE SEQUENCE [LARGE SCALE GENOMIC DNA]</scope>
    <source>
        <strain evidence="8">cv. Landsberg erecta</strain>
    </source>
</reference>
<dbReference type="InterPro" id="IPR055227">
    <property type="entry name" value="HRQ1_WHD"/>
</dbReference>
<dbReference type="PROSITE" id="PS51192">
    <property type="entry name" value="HELICASE_ATP_BIND_1"/>
    <property type="match status" value="1"/>
</dbReference>
<feature type="compositionally biased region" description="Low complexity" evidence="3">
    <location>
        <begin position="100"/>
        <end position="110"/>
    </location>
</feature>
<feature type="region of interest" description="Disordered" evidence="3">
    <location>
        <begin position="1"/>
        <end position="21"/>
    </location>
</feature>
<dbReference type="InterPro" id="IPR000626">
    <property type="entry name" value="Ubiquitin-like_dom"/>
</dbReference>
<dbReference type="InterPro" id="IPR018973">
    <property type="entry name" value="MZB"/>
</dbReference>
<proteinExistence type="predicted"/>
<evidence type="ECO:0000313" key="8">
    <source>
        <dbReference type="Proteomes" id="UP000078284"/>
    </source>
</evidence>
<feature type="compositionally biased region" description="Low complexity" evidence="3">
    <location>
        <begin position="649"/>
        <end position="666"/>
    </location>
</feature>
<dbReference type="AlphaFoldDB" id="A0A178U9T1"/>
<evidence type="ECO:0000259" key="4">
    <source>
        <dbReference type="PROSITE" id="PS50053"/>
    </source>
</evidence>
<keyword evidence="2" id="KW-0067">ATP-binding</keyword>
<evidence type="ECO:0000259" key="6">
    <source>
        <dbReference type="PROSITE" id="PS51194"/>
    </source>
</evidence>
<dbReference type="ExpressionAtlas" id="A0A178U9T1">
    <property type="expression patterns" value="baseline and differential"/>
</dbReference>
<dbReference type="InterPro" id="IPR011545">
    <property type="entry name" value="DEAD/DEAH_box_helicase_dom"/>
</dbReference>